<reference evidence="3 4" key="1">
    <citation type="journal article" date="2015" name="Biotechnol. Biofuels">
        <title>Enhanced degradation of softwood versus hardwood by the white-rot fungus Pycnoporus coccineus.</title>
        <authorList>
            <person name="Couturier M."/>
            <person name="Navarro D."/>
            <person name="Chevret D."/>
            <person name="Henrissat B."/>
            <person name="Piumi F."/>
            <person name="Ruiz-Duenas F.J."/>
            <person name="Martinez A.T."/>
            <person name="Grigoriev I.V."/>
            <person name="Riley R."/>
            <person name="Lipzen A."/>
            <person name="Berrin J.G."/>
            <person name="Master E.R."/>
            <person name="Rosso M.N."/>
        </authorList>
    </citation>
    <scope>NUCLEOTIDE SEQUENCE [LARGE SCALE GENOMIC DNA]</scope>
    <source>
        <strain evidence="3 4">BRFM310</strain>
    </source>
</reference>
<keyword evidence="4" id="KW-1185">Reference proteome</keyword>
<evidence type="ECO:0000256" key="1">
    <source>
        <dbReference type="SAM" id="MobiDB-lite"/>
    </source>
</evidence>
<name>A0A1Y2I7I3_TRAC3</name>
<proteinExistence type="predicted"/>
<dbReference type="SUPFAM" id="SSF55729">
    <property type="entry name" value="Acyl-CoA N-acyltransferases (Nat)"/>
    <property type="match status" value="1"/>
</dbReference>
<protein>
    <recommendedName>
        <fullName evidence="2">N-acetyltransferase domain-containing protein</fullName>
    </recommendedName>
</protein>
<dbReference type="Pfam" id="PF13508">
    <property type="entry name" value="Acetyltransf_7"/>
    <property type="match status" value="1"/>
</dbReference>
<dbReference type="Gene3D" id="3.40.630.30">
    <property type="match status" value="1"/>
</dbReference>
<gene>
    <name evidence="3" type="ORF">PYCCODRAFT_1399433</name>
</gene>
<evidence type="ECO:0000313" key="3">
    <source>
        <dbReference type="EMBL" id="OSC97096.1"/>
    </source>
</evidence>
<accession>A0A1Y2I7I3</accession>
<evidence type="ECO:0000313" key="4">
    <source>
        <dbReference type="Proteomes" id="UP000193067"/>
    </source>
</evidence>
<feature type="domain" description="N-acetyltransferase" evidence="2">
    <location>
        <begin position="151"/>
        <end position="244"/>
    </location>
</feature>
<dbReference type="STRING" id="1353009.A0A1Y2I7I3"/>
<dbReference type="PANTHER" id="PTHR42791:SF1">
    <property type="entry name" value="N-ACETYLTRANSFERASE DOMAIN-CONTAINING PROTEIN"/>
    <property type="match status" value="1"/>
</dbReference>
<dbReference type="InterPro" id="IPR000182">
    <property type="entry name" value="GNAT_dom"/>
</dbReference>
<feature type="region of interest" description="Disordered" evidence="1">
    <location>
        <begin position="1"/>
        <end position="32"/>
    </location>
</feature>
<dbReference type="AlphaFoldDB" id="A0A1Y2I7I3"/>
<dbReference type="GO" id="GO:0016747">
    <property type="term" value="F:acyltransferase activity, transferring groups other than amino-acyl groups"/>
    <property type="evidence" value="ECO:0007669"/>
    <property type="project" value="InterPro"/>
</dbReference>
<sequence length="262" mass="29578">MQFLALGHRSQRERTETSPLLGGRPKGRARGYQELKPNVAVEPLRRRDIPHATDCLHRAFVTDSMMIYWADADTAPFRTARMRAQHALLFHDAIRKKRMLTVHRGDAVMRYGVPGADNGMDRVHTFLTRLVQKFDTKELTKRKKEMEEKVGAMVGEALGERVADMYEVQALATAPEAQGHGYGSALVTTVTDMGDADGHDVWLITADARPFYEFLGFTAIRTTTIGEDNPKWTGAPVYMHLMYRPAKAGWREEDEKMGLESV</sequence>
<dbReference type="CDD" id="cd04301">
    <property type="entry name" value="NAT_SF"/>
    <property type="match status" value="1"/>
</dbReference>
<dbReference type="Proteomes" id="UP000193067">
    <property type="component" value="Unassembled WGS sequence"/>
</dbReference>
<organism evidence="3 4">
    <name type="scientific">Trametes coccinea (strain BRFM310)</name>
    <name type="common">Pycnoporus coccineus</name>
    <dbReference type="NCBI Taxonomy" id="1353009"/>
    <lineage>
        <taxon>Eukaryota</taxon>
        <taxon>Fungi</taxon>
        <taxon>Dikarya</taxon>
        <taxon>Basidiomycota</taxon>
        <taxon>Agaricomycotina</taxon>
        <taxon>Agaricomycetes</taxon>
        <taxon>Polyporales</taxon>
        <taxon>Polyporaceae</taxon>
        <taxon>Trametes</taxon>
    </lineage>
</organism>
<evidence type="ECO:0000259" key="2">
    <source>
        <dbReference type="PROSITE" id="PS51186"/>
    </source>
</evidence>
<dbReference type="PROSITE" id="PS51186">
    <property type="entry name" value="GNAT"/>
    <property type="match status" value="1"/>
</dbReference>
<dbReference type="InterPro" id="IPR052523">
    <property type="entry name" value="Trichothecene_AcTrans"/>
</dbReference>
<dbReference type="OrthoDB" id="2744543at2759"/>
<dbReference type="InterPro" id="IPR016181">
    <property type="entry name" value="Acyl_CoA_acyltransferase"/>
</dbReference>
<dbReference type="PANTHER" id="PTHR42791">
    <property type="entry name" value="GNAT FAMILY ACETYLTRANSFERASE"/>
    <property type="match status" value="1"/>
</dbReference>
<dbReference type="EMBL" id="KZ084158">
    <property type="protein sequence ID" value="OSC97096.1"/>
    <property type="molecule type" value="Genomic_DNA"/>
</dbReference>